<sequence length="141" mass="16110">MKKGYFLTIFLISLFAWADDDHHKSHTMEMEAHSHEGHKHEVMVDGRKLEVDPDRFDKFVDGQKNFHVAVISVNGMVCDFCARGIEKTFKKDKSVQKIDVDLSRGKVLVLYSLSAKIEFEDIKQKILSNGQNATDLQVISI</sequence>
<proteinExistence type="predicted"/>
<dbReference type="AlphaFoldDB" id="A0A368BKE9"/>
<keyword evidence="1" id="KW-0732">Signal</keyword>
<reference evidence="3 4" key="1">
    <citation type="journal article" date="2018" name="Microbiome">
        <title>Fine metagenomic profile of the Mediterranean stratified and mixed water columns revealed by assembly and recruitment.</title>
        <authorList>
            <person name="Haro-Moreno J.M."/>
            <person name="Lopez-Perez M."/>
            <person name="De La Torre J.R."/>
            <person name="Picazo A."/>
            <person name="Camacho A."/>
            <person name="Rodriguez-Valera F."/>
        </authorList>
    </citation>
    <scope>NUCLEOTIDE SEQUENCE [LARGE SCALE GENOMIC DNA]</scope>
    <source>
        <strain evidence="3">MED-G84</strain>
    </source>
</reference>
<evidence type="ECO:0000313" key="4">
    <source>
        <dbReference type="Proteomes" id="UP000253032"/>
    </source>
</evidence>
<feature type="signal peptide" evidence="1">
    <location>
        <begin position="1"/>
        <end position="18"/>
    </location>
</feature>
<protein>
    <submittedName>
        <fullName evidence="3">Heavy-metal-associated domain-containing protein</fullName>
    </submittedName>
</protein>
<dbReference type="Proteomes" id="UP000253032">
    <property type="component" value="Unassembled WGS sequence"/>
</dbReference>
<dbReference type="EMBL" id="QOPC01000024">
    <property type="protein sequence ID" value="RCL37342.1"/>
    <property type="molecule type" value="Genomic_DNA"/>
</dbReference>
<organism evidence="3 4">
    <name type="scientific">SAR86 cluster bacterium</name>
    <dbReference type="NCBI Taxonomy" id="2030880"/>
    <lineage>
        <taxon>Bacteria</taxon>
        <taxon>Pseudomonadati</taxon>
        <taxon>Pseudomonadota</taxon>
        <taxon>Gammaproteobacteria</taxon>
        <taxon>SAR86 cluster</taxon>
    </lineage>
</organism>
<evidence type="ECO:0000256" key="1">
    <source>
        <dbReference type="SAM" id="SignalP"/>
    </source>
</evidence>
<dbReference type="InterPro" id="IPR006121">
    <property type="entry name" value="HMA_dom"/>
</dbReference>
<dbReference type="SUPFAM" id="SSF55008">
    <property type="entry name" value="HMA, heavy metal-associated domain"/>
    <property type="match status" value="1"/>
</dbReference>
<evidence type="ECO:0000259" key="2">
    <source>
        <dbReference type="PROSITE" id="PS50846"/>
    </source>
</evidence>
<dbReference type="PROSITE" id="PS50846">
    <property type="entry name" value="HMA_2"/>
    <property type="match status" value="1"/>
</dbReference>
<gene>
    <name evidence="3" type="ORF">DBW98_03980</name>
</gene>
<comment type="caution">
    <text evidence="3">The sequence shown here is derived from an EMBL/GenBank/DDBJ whole genome shotgun (WGS) entry which is preliminary data.</text>
</comment>
<accession>A0A368BKE9</accession>
<dbReference type="Gene3D" id="3.30.70.100">
    <property type="match status" value="1"/>
</dbReference>
<feature type="chain" id="PRO_5016842723" evidence="1">
    <location>
        <begin position="19"/>
        <end position="141"/>
    </location>
</feature>
<feature type="domain" description="HMA" evidence="2">
    <location>
        <begin position="67"/>
        <end position="134"/>
    </location>
</feature>
<dbReference type="InterPro" id="IPR036163">
    <property type="entry name" value="HMA_dom_sf"/>
</dbReference>
<dbReference type="CDD" id="cd00371">
    <property type="entry name" value="HMA"/>
    <property type="match status" value="1"/>
</dbReference>
<dbReference type="Pfam" id="PF00403">
    <property type="entry name" value="HMA"/>
    <property type="match status" value="1"/>
</dbReference>
<dbReference type="GO" id="GO:0046872">
    <property type="term" value="F:metal ion binding"/>
    <property type="evidence" value="ECO:0007669"/>
    <property type="project" value="InterPro"/>
</dbReference>
<evidence type="ECO:0000313" key="3">
    <source>
        <dbReference type="EMBL" id="RCL37342.1"/>
    </source>
</evidence>
<name>A0A368BKE9_9GAMM</name>